<accession>A0A1L7LK00</accession>
<gene>
    <name evidence="3" type="ORF">SRT_12250</name>
</gene>
<protein>
    <submittedName>
        <fullName evidence="3">Aldehyde dehydrogenase (NAD) domain protein</fullName>
    </submittedName>
</protein>
<dbReference type="GO" id="GO:0016491">
    <property type="term" value="F:oxidoreductase activity"/>
    <property type="evidence" value="ECO:0007669"/>
    <property type="project" value="UniProtKB-KW"/>
</dbReference>
<organism evidence="3 4">
    <name type="scientific">Streptococcus troglodytae</name>
    <dbReference type="NCBI Taxonomy" id="1111760"/>
    <lineage>
        <taxon>Bacteria</taxon>
        <taxon>Bacillati</taxon>
        <taxon>Bacillota</taxon>
        <taxon>Bacilli</taxon>
        <taxon>Lactobacillales</taxon>
        <taxon>Streptococcaceae</taxon>
        <taxon>Streptococcus</taxon>
    </lineage>
</organism>
<dbReference type="SUPFAM" id="SSF53720">
    <property type="entry name" value="ALDH-like"/>
    <property type="match status" value="1"/>
</dbReference>
<evidence type="ECO:0000313" key="3">
    <source>
        <dbReference type="EMBL" id="BAQ24486.1"/>
    </source>
</evidence>
<evidence type="ECO:0000256" key="1">
    <source>
        <dbReference type="ARBA" id="ARBA00023002"/>
    </source>
</evidence>
<keyword evidence="1" id="KW-0560">Oxidoreductase</keyword>
<dbReference type="KEGG" id="strg:SRT_12250"/>
<reference evidence="3 4" key="1">
    <citation type="journal article" date="2016" name="Microbiol. Immunol.">
        <title>Complete genome sequence of Streptococcus troglodytae TKU31 isolated from the oral cavity of a chimpanzee (Pan troglodytes).</title>
        <authorList>
            <person name="Okamoto M."/>
            <person name="Naito M."/>
            <person name="Miyanohara M."/>
            <person name="Imai S."/>
            <person name="Nomura Y."/>
            <person name="Saito W."/>
            <person name="Momoi Y."/>
            <person name="Takada K."/>
            <person name="Miyabe-Nishiwaki T."/>
            <person name="Tomonaga M."/>
            <person name="Hanada N."/>
        </authorList>
    </citation>
    <scope>NUCLEOTIDE SEQUENCE [LARGE SCALE GENOMIC DNA]</scope>
    <source>
        <strain evidence="4">TKU 31</strain>
    </source>
</reference>
<dbReference type="InterPro" id="IPR016161">
    <property type="entry name" value="Ald_DH/histidinol_DH"/>
</dbReference>
<name>A0A1L7LK00_9STRE</name>
<dbReference type="Proteomes" id="UP000217758">
    <property type="component" value="Chromosome"/>
</dbReference>
<dbReference type="InterPro" id="IPR015590">
    <property type="entry name" value="Aldehyde_DH_dom"/>
</dbReference>
<dbReference type="Pfam" id="PF00171">
    <property type="entry name" value="Aldedh"/>
    <property type="match status" value="1"/>
</dbReference>
<sequence>MTLTAQEAMDRLDPQAWTKVSLEERLQVLADIQANMRLYGEELGQAEAQMKNHLVGATLYSQTDGMLQTLVAVANVINASIYVYQTLAETGKMPAPKSVRELGDGTYEIEVFPVAPMDQAASVSQQGYLRVEGKPEQVSPFDKEAGVIAVSGAGNYSSSIETIKAIFFDNKTVIHKAHRLNEKTDKVWEKIFAPLVERKALSFAGVEYSRDLIQLNGLDAIYFTGSTAVAKQIMASTDTPLISERGGNNPAIIVPGDRPWTAEEIKNQAELIVSISKGNGGAACGRPQTFITSKHWKQRNAFLDAVRAAAADTFAVGTYYPKSAAVREAFLANHPQAEIITTEDNQYPHSDFVLSLIWIKMPMVSITKLSAKLWVK</sequence>
<evidence type="ECO:0000313" key="4">
    <source>
        <dbReference type="Proteomes" id="UP000217758"/>
    </source>
</evidence>
<dbReference type="AlphaFoldDB" id="A0A1L7LK00"/>
<dbReference type="RefSeq" id="WP_223213927.1">
    <property type="nucleotide sequence ID" value="NZ_AP014612.1"/>
</dbReference>
<feature type="domain" description="Aldehyde dehydrogenase" evidence="2">
    <location>
        <begin position="205"/>
        <end position="311"/>
    </location>
</feature>
<proteinExistence type="predicted"/>
<dbReference type="Gene3D" id="3.40.605.10">
    <property type="entry name" value="Aldehyde Dehydrogenase, Chain A, domain 1"/>
    <property type="match status" value="1"/>
</dbReference>
<evidence type="ECO:0000259" key="2">
    <source>
        <dbReference type="Pfam" id="PF00171"/>
    </source>
</evidence>
<dbReference type="EMBL" id="AP014612">
    <property type="protein sequence ID" value="BAQ24486.1"/>
    <property type="molecule type" value="Genomic_DNA"/>
</dbReference>
<dbReference type="InterPro" id="IPR016162">
    <property type="entry name" value="Ald_DH_N"/>
</dbReference>
<keyword evidence="4" id="KW-1185">Reference proteome</keyword>